<dbReference type="EMBL" id="BSRA01000015">
    <property type="protein sequence ID" value="GLV14660.1"/>
    <property type="molecule type" value="Genomic_DNA"/>
</dbReference>
<dbReference type="STRING" id="89784.SAMN04489725_11085"/>
<dbReference type="Proteomes" id="UP000182589">
    <property type="component" value="Unassembled WGS sequence"/>
</dbReference>
<dbReference type="SUPFAM" id="SSF82171">
    <property type="entry name" value="DPP6 N-terminal domain-like"/>
    <property type="match status" value="1"/>
</dbReference>
<dbReference type="AlphaFoldDB" id="A0A1H2VD40"/>
<keyword evidence="1" id="KW-0472">Membrane</keyword>
<name>A0A1H2VD40_9BACL</name>
<dbReference type="EMBL" id="FNOJ01000010">
    <property type="protein sequence ID" value="SDW65809.1"/>
    <property type="molecule type" value="Genomic_DNA"/>
</dbReference>
<accession>A0A1H2VD40</accession>
<organism evidence="3 4">
    <name type="scientific">Alicyclobacillus hesperidum</name>
    <dbReference type="NCBI Taxonomy" id="89784"/>
    <lineage>
        <taxon>Bacteria</taxon>
        <taxon>Bacillati</taxon>
        <taxon>Bacillota</taxon>
        <taxon>Bacilli</taxon>
        <taxon>Bacillales</taxon>
        <taxon>Alicyclobacillaceae</taxon>
        <taxon>Alicyclobacillus</taxon>
    </lineage>
</organism>
<keyword evidence="4" id="KW-1185">Reference proteome</keyword>
<reference evidence="4" key="1">
    <citation type="submission" date="2016-10" db="EMBL/GenBank/DDBJ databases">
        <authorList>
            <person name="Varghese N."/>
        </authorList>
    </citation>
    <scope>NUCLEOTIDE SEQUENCE [LARGE SCALE GENOMIC DNA]</scope>
    <source>
        <strain evidence="4">DSM 12489</strain>
    </source>
</reference>
<dbReference type="RefSeq" id="WP_040288166.1">
    <property type="nucleotide sequence ID" value="NZ_BSRA01000015.1"/>
</dbReference>
<sequence>MAKKMGRRMLLIALVITVVQVLVFYHYNKLFSSNNLSTPDRISSSPSMQRSIAREIATLKQKYKFVTPSADDQYVAYLGNNNVLHVMDLQTKQDVCEANNPYSVEYVEWIQDERVFVGEQVMPGDLELKTVDVPSGMQTIVTRFQGLEPDAAFAKITFSTLTNDIYILINTSSTSALYHIGTMSHVTQVPIGGRFIKNIALTATGDNLYFEDYMGGSFNVLYFDSQDVAHLVKLNAALVDVVGNTLYYGDINRDGLVTAVYRYSNQSGQSALVKTLATPTLAANIDITDAGGVTVDSSST</sequence>
<gene>
    <name evidence="2" type="ORF">Heshes_23440</name>
    <name evidence="3" type="ORF">SAMN04489725_11085</name>
</gene>
<protein>
    <recommendedName>
        <fullName evidence="5">DUF5050 domain-containing protein</fullName>
    </recommendedName>
</protein>
<reference evidence="3" key="2">
    <citation type="submission" date="2016-10" db="EMBL/GenBank/DDBJ databases">
        <authorList>
            <person name="de Groot N.N."/>
        </authorList>
    </citation>
    <scope>NUCLEOTIDE SEQUENCE [LARGE SCALE GENOMIC DNA]</scope>
    <source>
        <strain evidence="3">DSM 12489</strain>
    </source>
</reference>
<feature type="transmembrane region" description="Helical" evidence="1">
    <location>
        <begin position="9"/>
        <end position="27"/>
    </location>
</feature>
<proteinExistence type="predicted"/>
<evidence type="ECO:0000313" key="4">
    <source>
        <dbReference type="Proteomes" id="UP000182589"/>
    </source>
</evidence>
<evidence type="ECO:0000313" key="3">
    <source>
        <dbReference type="EMBL" id="SDW65809.1"/>
    </source>
</evidence>
<evidence type="ECO:0000256" key="1">
    <source>
        <dbReference type="SAM" id="Phobius"/>
    </source>
</evidence>
<keyword evidence="1" id="KW-0812">Transmembrane</keyword>
<keyword evidence="1" id="KW-1133">Transmembrane helix</keyword>
<evidence type="ECO:0000313" key="2">
    <source>
        <dbReference type="EMBL" id="GLV14660.1"/>
    </source>
</evidence>
<reference evidence="2" key="3">
    <citation type="submission" date="2023-02" db="EMBL/GenBank/DDBJ databases">
        <title>Proposal of a novel subspecies: Alicyclobacillus hesperidum subspecies aegle.</title>
        <authorList>
            <person name="Goto K."/>
            <person name="Fujii T."/>
            <person name="Yasui K."/>
            <person name="Mochida K."/>
            <person name="Kato-Tanaka Y."/>
            <person name="Morohoshi S."/>
            <person name="An S.Y."/>
            <person name="Kasai H."/>
            <person name="Yokota A."/>
        </authorList>
    </citation>
    <scope>NUCLEOTIDE SEQUENCE</scope>
    <source>
        <strain evidence="2">DSM 12766</strain>
    </source>
</reference>
<evidence type="ECO:0008006" key="5">
    <source>
        <dbReference type="Google" id="ProtNLM"/>
    </source>
</evidence>
<dbReference type="Proteomes" id="UP001157137">
    <property type="component" value="Unassembled WGS sequence"/>
</dbReference>